<comment type="subcellular location">
    <subcellularLocation>
        <location evidence="1 7">Cell membrane</location>
        <topology evidence="1 7">Multi-pass membrane protein</topology>
    </subcellularLocation>
</comment>
<dbReference type="PROSITE" id="PS50928">
    <property type="entry name" value="ABC_TM1"/>
    <property type="match status" value="1"/>
</dbReference>
<keyword evidence="2 7" id="KW-0813">Transport</keyword>
<evidence type="ECO:0000256" key="7">
    <source>
        <dbReference type="RuleBase" id="RU363032"/>
    </source>
</evidence>
<feature type="transmembrane region" description="Helical" evidence="7">
    <location>
        <begin position="240"/>
        <end position="264"/>
    </location>
</feature>
<dbReference type="KEGG" id="vgu:HYG85_03295"/>
<dbReference type="SUPFAM" id="SSF161098">
    <property type="entry name" value="MetI-like"/>
    <property type="match status" value="1"/>
</dbReference>
<organism evidence="9 10">
    <name type="scientific">Vallitalea guaymasensis</name>
    <dbReference type="NCBI Taxonomy" id="1185412"/>
    <lineage>
        <taxon>Bacteria</taxon>
        <taxon>Bacillati</taxon>
        <taxon>Bacillota</taxon>
        <taxon>Clostridia</taxon>
        <taxon>Lachnospirales</taxon>
        <taxon>Vallitaleaceae</taxon>
        <taxon>Vallitalea</taxon>
    </lineage>
</organism>
<dbReference type="Pfam" id="PF00528">
    <property type="entry name" value="BPD_transp_1"/>
    <property type="match status" value="1"/>
</dbReference>
<keyword evidence="10" id="KW-1185">Reference proteome</keyword>
<evidence type="ECO:0000256" key="3">
    <source>
        <dbReference type="ARBA" id="ARBA00022475"/>
    </source>
</evidence>
<feature type="transmembrane region" description="Helical" evidence="7">
    <location>
        <begin position="284"/>
        <end position="303"/>
    </location>
</feature>
<feature type="transmembrane region" description="Helical" evidence="7">
    <location>
        <begin position="112"/>
        <end position="133"/>
    </location>
</feature>
<proteinExistence type="inferred from homology"/>
<feature type="transmembrane region" description="Helical" evidence="7">
    <location>
        <begin position="12"/>
        <end position="35"/>
    </location>
</feature>
<dbReference type="Gene3D" id="1.10.3720.10">
    <property type="entry name" value="MetI-like"/>
    <property type="match status" value="1"/>
</dbReference>
<evidence type="ECO:0000256" key="6">
    <source>
        <dbReference type="ARBA" id="ARBA00023136"/>
    </source>
</evidence>
<gene>
    <name evidence="9" type="ORF">HYG85_03295</name>
</gene>
<evidence type="ECO:0000259" key="8">
    <source>
        <dbReference type="PROSITE" id="PS50928"/>
    </source>
</evidence>
<dbReference type="AlphaFoldDB" id="A0A8J8M7Z6"/>
<evidence type="ECO:0000313" key="10">
    <source>
        <dbReference type="Proteomes" id="UP000677305"/>
    </source>
</evidence>
<evidence type="ECO:0000256" key="2">
    <source>
        <dbReference type="ARBA" id="ARBA00022448"/>
    </source>
</evidence>
<dbReference type="PANTHER" id="PTHR43163:SF6">
    <property type="entry name" value="DIPEPTIDE TRANSPORT SYSTEM PERMEASE PROTEIN DPPB-RELATED"/>
    <property type="match status" value="1"/>
</dbReference>
<dbReference type="GO" id="GO:0005886">
    <property type="term" value="C:plasma membrane"/>
    <property type="evidence" value="ECO:0007669"/>
    <property type="project" value="UniProtKB-SubCell"/>
</dbReference>
<dbReference type="InterPro" id="IPR035906">
    <property type="entry name" value="MetI-like_sf"/>
</dbReference>
<dbReference type="InterPro" id="IPR000515">
    <property type="entry name" value="MetI-like"/>
</dbReference>
<feature type="transmembrane region" description="Helical" evidence="7">
    <location>
        <begin position="181"/>
        <end position="200"/>
    </location>
</feature>
<accession>A0A8J8M7Z6</accession>
<dbReference type="RefSeq" id="WP_212692271.1">
    <property type="nucleotide sequence ID" value="NZ_CP058561.1"/>
</dbReference>
<feature type="domain" description="ABC transmembrane type-1" evidence="8">
    <location>
        <begin position="106"/>
        <end position="303"/>
    </location>
</feature>
<keyword evidence="3" id="KW-1003">Cell membrane</keyword>
<keyword evidence="6 7" id="KW-0472">Membrane</keyword>
<evidence type="ECO:0000256" key="1">
    <source>
        <dbReference type="ARBA" id="ARBA00004651"/>
    </source>
</evidence>
<comment type="similarity">
    <text evidence="7">Belongs to the binding-protein-dependent transport system permease family.</text>
</comment>
<evidence type="ECO:0000256" key="4">
    <source>
        <dbReference type="ARBA" id="ARBA00022692"/>
    </source>
</evidence>
<keyword evidence="5 7" id="KW-1133">Transmembrane helix</keyword>
<keyword evidence="4 7" id="KW-0812">Transmembrane</keyword>
<name>A0A8J8M7Z6_9FIRM</name>
<dbReference type="PANTHER" id="PTHR43163">
    <property type="entry name" value="DIPEPTIDE TRANSPORT SYSTEM PERMEASE PROTEIN DPPB-RELATED"/>
    <property type="match status" value="1"/>
</dbReference>
<dbReference type="EMBL" id="CP058561">
    <property type="protein sequence ID" value="QUH27991.1"/>
    <property type="molecule type" value="Genomic_DNA"/>
</dbReference>
<protein>
    <submittedName>
        <fullName evidence="9">ABC transporter permease</fullName>
    </submittedName>
</protein>
<dbReference type="GO" id="GO:0055085">
    <property type="term" value="P:transmembrane transport"/>
    <property type="evidence" value="ECO:0007669"/>
    <property type="project" value="InterPro"/>
</dbReference>
<evidence type="ECO:0000256" key="5">
    <source>
        <dbReference type="ARBA" id="ARBA00022989"/>
    </source>
</evidence>
<dbReference type="CDD" id="cd06261">
    <property type="entry name" value="TM_PBP2"/>
    <property type="match status" value="1"/>
</dbReference>
<dbReference type="Proteomes" id="UP000677305">
    <property type="component" value="Chromosome"/>
</dbReference>
<evidence type="ECO:0000313" key="9">
    <source>
        <dbReference type="EMBL" id="QUH27991.1"/>
    </source>
</evidence>
<dbReference type="Pfam" id="PF19300">
    <property type="entry name" value="BPD_transp_1_N"/>
    <property type="match status" value="1"/>
</dbReference>
<dbReference type="InterPro" id="IPR045621">
    <property type="entry name" value="BPD_transp_1_N"/>
</dbReference>
<reference evidence="9 10" key="1">
    <citation type="submission" date="2020-07" db="EMBL/GenBank/DDBJ databases">
        <title>Vallitalea guaymasensis genome.</title>
        <authorList>
            <person name="Postec A."/>
        </authorList>
    </citation>
    <scope>NUCLEOTIDE SEQUENCE [LARGE SCALE GENOMIC DNA]</scope>
    <source>
        <strain evidence="9 10">Ra1766G1</strain>
    </source>
</reference>
<sequence>MDNTKQLKITKFLIKRIVLLILVLLAITMLCFTLLNLSPIDATDAYIHKHMMPPTEETVQKIQMKLGLDKSLGVRYLLWLKNALTLNFGESFVSGKPVIDEITICCPRTFKLVLGAVLIMLFLSVLLGILSALKKDKIVDQVVRVITLMGMSIPSYWIGFMLIYLFSIKLEILPFIFNDSFSSYILPSFTLAIPFIATYTRMVRTNILERVEEDFVVYARARGISTSKIMLKHILKSSSVSLISLLGQNIGNILAGTAVIETVFSIKGLGRYGIDAIFTRDNPAINAYVVIIAFCFVFVNLISDVVAMKLDKRVGENSLL</sequence>
<feature type="transmembrane region" description="Helical" evidence="7">
    <location>
        <begin position="145"/>
        <end position="166"/>
    </location>
</feature>